<evidence type="ECO:0000313" key="2">
    <source>
        <dbReference type="Proteomes" id="UP000309997"/>
    </source>
</evidence>
<protein>
    <submittedName>
        <fullName evidence="1">Uncharacterized protein</fullName>
    </submittedName>
</protein>
<reference evidence="1 2" key="1">
    <citation type="journal article" date="2024" name="Plant Biotechnol. J.">
        <title>Genome and CRISPR/Cas9 system of a widespread forest tree (Populus alba) in the world.</title>
        <authorList>
            <person name="Liu Y.J."/>
            <person name="Jiang P.F."/>
            <person name="Han X.M."/>
            <person name="Li X.Y."/>
            <person name="Wang H.M."/>
            <person name="Wang Y.J."/>
            <person name="Wang X.X."/>
            <person name="Zeng Q.Y."/>
        </authorList>
    </citation>
    <scope>NUCLEOTIDE SEQUENCE [LARGE SCALE GENOMIC DNA]</scope>
    <source>
        <strain evidence="2">cv. PAL-ZL1</strain>
    </source>
</reference>
<evidence type="ECO:0000313" key="1">
    <source>
        <dbReference type="EMBL" id="KAL3578790.1"/>
    </source>
</evidence>
<dbReference type="EMBL" id="RCHU02000010">
    <property type="protein sequence ID" value="KAL3578790.1"/>
    <property type="molecule type" value="Genomic_DNA"/>
</dbReference>
<dbReference type="Proteomes" id="UP000309997">
    <property type="component" value="Unassembled WGS sequence"/>
</dbReference>
<name>A0ACC4BJR1_POPAL</name>
<proteinExistence type="predicted"/>
<comment type="caution">
    <text evidence="1">The sequence shown here is derived from an EMBL/GenBank/DDBJ whole genome shotgun (WGS) entry which is preliminary data.</text>
</comment>
<sequence>MVPMAAGVCKLLLLHRRPGGLELVHKKKNTSLNHPRLSSNVYRSQPDHRIPGGTMSPSSPSVASWGVGVDDTVLHSLATTGNGRDCTTVLGGFSRGNCIPG</sequence>
<keyword evidence="2" id="KW-1185">Reference proteome</keyword>
<accession>A0ACC4BJR1</accession>
<organism evidence="1 2">
    <name type="scientific">Populus alba</name>
    <name type="common">White poplar</name>
    <dbReference type="NCBI Taxonomy" id="43335"/>
    <lineage>
        <taxon>Eukaryota</taxon>
        <taxon>Viridiplantae</taxon>
        <taxon>Streptophyta</taxon>
        <taxon>Embryophyta</taxon>
        <taxon>Tracheophyta</taxon>
        <taxon>Spermatophyta</taxon>
        <taxon>Magnoliopsida</taxon>
        <taxon>eudicotyledons</taxon>
        <taxon>Gunneridae</taxon>
        <taxon>Pentapetalae</taxon>
        <taxon>rosids</taxon>
        <taxon>fabids</taxon>
        <taxon>Malpighiales</taxon>
        <taxon>Salicaceae</taxon>
        <taxon>Saliceae</taxon>
        <taxon>Populus</taxon>
    </lineage>
</organism>
<gene>
    <name evidence="1" type="ORF">D5086_020294</name>
</gene>